<dbReference type="PANTHER" id="PTHR33116">
    <property type="entry name" value="REVERSE TRANSCRIPTASE ZINC-BINDING DOMAIN-CONTAINING PROTEIN-RELATED-RELATED"/>
    <property type="match status" value="1"/>
</dbReference>
<accession>A0AAQ3X745</accession>
<dbReference type="Proteomes" id="UP001341281">
    <property type="component" value="Chromosome 08"/>
</dbReference>
<evidence type="ECO:0000259" key="1">
    <source>
        <dbReference type="Pfam" id="PF00078"/>
    </source>
</evidence>
<dbReference type="Pfam" id="PF00078">
    <property type="entry name" value="RVT_1"/>
    <property type="match status" value="1"/>
</dbReference>
<organism evidence="2 3">
    <name type="scientific">Paspalum notatum var. saurae</name>
    <dbReference type="NCBI Taxonomy" id="547442"/>
    <lineage>
        <taxon>Eukaryota</taxon>
        <taxon>Viridiplantae</taxon>
        <taxon>Streptophyta</taxon>
        <taxon>Embryophyta</taxon>
        <taxon>Tracheophyta</taxon>
        <taxon>Spermatophyta</taxon>
        <taxon>Magnoliopsida</taxon>
        <taxon>Liliopsida</taxon>
        <taxon>Poales</taxon>
        <taxon>Poaceae</taxon>
        <taxon>PACMAD clade</taxon>
        <taxon>Panicoideae</taxon>
        <taxon>Andropogonodae</taxon>
        <taxon>Paspaleae</taxon>
        <taxon>Paspalinae</taxon>
        <taxon>Paspalum</taxon>
    </lineage>
</organism>
<dbReference type="PANTHER" id="PTHR33116:SF78">
    <property type="entry name" value="OS12G0587133 PROTEIN"/>
    <property type="match status" value="1"/>
</dbReference>
<evidence type="ECO:0000313" key="3">
    <source>
        <dbReference type="Proteomes" id="UP001341281"/>
    </source>
</evidence>
<evidence type="ECO:0000313" key="2">
    <source>
        <dbReference type="EMBL" id="WVZ87981.1"/>
    </source>
</evidence>
<dbReference type="AlphaFoldDB" id="A0AAQ3X745"/>
<dbReference type="InterPro" id="IPR000477">
    <property type="entry name" value="RT_dom"/>
</dbReference>
<gene>
    <name evidence="2" type="ORF">U9M48_034550</name>
</gene>
<feature type="non-terminal residue" evidence="2">
    <location>
        <position position="1"/>
    </location>
</feature>
<feature type="domain" description="Reverse transcriptase" evidence="1">
    <location>
        <begin position="2"/>
        <end position="125"/>
    </location>
</feature>
<reference evidence="2 3" key="1">
    <citation type="submission" date="2024-02" db="EMBL/GenBank/DDBJ databases">
        <title>High-quality chromosome-scale genome assembly of Pensacola bahiagrass (Paspalum notatum Flugge var. saurae).</title>
        <authorList>
            <person name="Vega J.M."/>
            <person name="Podio M."/>
            <person name="Orjuela J."/>
            <person name="Siena L.A."/>
            <person name="Pessino S.C."/>
            <person name="Combes M.C."/>
            <person name="Mariac C."/>
            <person name="Albertini E."/>
            <person name="Pupilli F."/>
            <person name="Ortiz J.P.A."/>
            <person name="Leblanc O."/>
        </authorList>
    </citation>
    <scope>NUCLEOTIDE SEQUENCE [LARGE SCALE GENOMIC DNA]</scope>
    <source>
        <strain evidence="2">R1</strain>
        <tissue evidence="2">Leaf</tissue>
    </source>
</reference>
<protein>
    <recommendedName>
        <fullName evidence="1">Reverse transcriptase domain-containing protein</fullName>
    </recommendedName>
</protein>
<dbReference type="EMBL" id="CP144752">
    <property type="protein sequence ID" value="WVZ87981.1"/>
    <property type="molecule type" value="Genomic_DNA"/>
</dbReference>
<keyword evidence="3" id="KW-1185">Reference proteome</keyword>
<proteinExistence type="predicted"/>
<sequence length="373" mass="42622">IAKIISKLLANRLALCLDRLVSRSQSALIIKCSIHDNFLYTQNSVKELHRSRTPALFLKLDFAKAFDSVRWDYFFEVLQQLASSALFVNVVRGNCFQHGRDLRQDDPLSPLLFILALDPIKKIQRGGLVHPSNYHSFRGSLWFNHNYCKVCCLSNKLGGLNLADIMESLYCAVTSFPCKYLGLPLNNKPLRRMDIQPMIEKLGAKLSAWKGRLLDKVGKLTLVNAILTTIPIHFLTIFPLKNGSECMSGGHCLVKWPKWNEEHRPWVGTTPPCDKIDAALFRACTVVTGKAPIDIIPNLYPLAWRKNKHVNEELVNLNWTRGLWRMQSVQQMAEFIQLWDLVHEAKIFTANTLIQRQWSCNPVCVICDQEPKK</sequence>
<name>A0AAQ3X745_PASNO</name>